<keyword evidence="1" id="KW-0378">Hydrolase</keyword>
<evidence type="ECO:0000313" key="2">
    <source>
        <dbReference type="Proteomes" id="UP001208651"/>
    </source>
</evidence>
<dbReference type="Proteomes" id="UP001208651">
    <property type="component" value="Unassembled WGS sequence"/>
</dbReference>
<dbReference type="GO" id="GO:0008233">
    <property type="term" value="F:peptidase activity"/>
    <property type="evidence" value="ECO:0007669"/>
    <property type="project" value="UniProtKB-KW"/>
</dbReference>
<keyword evidence="1" id="KW-0645">Protease</keyword>
<dbReference type="AlphaFoldDB" id="A0AAW5RM96"/>
<name>A0AAW5RM96_AERME</name>
<reference evidence="1" key="1">
    <citation type="submission" date="2022-01" db="EMBL/GenBank/DDBJ databases">
        <title>Comparison of Fish pathogen Aeromonas spp.</title>
        <authorList>
            <person name="Dubey S."/>
            <person name="Sorum H."/>
            <person name="Munangandu H.M."/>
        </authorList>
    </citation>
    <scope>NUCLEOTIDE SEQUENCE</scope>
    <source>
        <strain evidence="1">SD/21-15</strain>
    </source>
</reference>
<dbReference type="GO" id="GO:0006508">
    <property type="term" value="P:proteolysis"/>
    <property type="evidence" value="ECO:0007669"/>
    <property type="project" value="UniProtKB-KW"/>
</dbReference>
<dbReference type="RefSeq" id="WP_223954564.1">
    <property type="nucleotide sequence ID" value="NZ_JAJVCY010000030.1"/>
</dbReference>
<sequence>MPKIHLALCFDLSRQTVRNEQVWLPLVPPGVFSGNDGRTWNNSKPDAVVAAFTKKRPFDVEHATHIKGPKGEKAPAIGWILALQNIGGEVWGMVDWNSEGREMLEKKEYAFYSPAFTFDDAGTVLSIASVGLTNEPNLDQLPALNREETPMPLPVELTQALGLGADADTASALTAINTLKADHQLAMNRAAAGPDLTKFVPKETYELALNRATTAEAKVQQTEEARLSALVDDAIAAGKVAPANKEMFLGMCRAEGGEEKFNAFVASAPVIADASQVNTTTQSQLGALSADELALCRKMGQTPEEYLAAKQAMKAKQGE</sequence>
<proteinExistence type="predicted"/>
<dbReference type="Pfam" id="PF10123">
    <property type="entry name" value="Mu-like_Pro"/>
    <property type="match status" value="2"/>
</dbReference>
<accession>A0AAW5RM96</accession>
<gene>
    <name evidence="1" type="ORF">LZT28_15235</name>
</gene>
<dbReference type="EMBL" id="JAJVCY010000030">
    <property type="protein sequence ID" value="MCV3289587.1"/>
    <property type="molecule type" value="Genomic_DNA"/>
</dbReference>
<comment type="caution">
    <text evidence="1">The sequence shown here is derived from an EMBL/GenBank/DDBJ whole genome shotgun (WGS) entry which is preliminary data.</text>
</comment>
<dbReference type="InterPro" id="IPR012106">
    <property type="entry name" value="Phage_Mu_Gp1"/>
</dbReference>
<evidence type="ECO:0000313" key="1">
    <source>
        <dbReference type="EMBL" id="MCV3289587.1"/>
    </source>
</evidence>
<protein>
    <submittedName>
        <fullName evidence="1">Phage protease</fullName>
    </submittedName>
</protein>
<organism evidence="1 2">
    <name type="scientific">Aeromonas media</name>
    <dbReference type="NCBI Taxonomy" id="651"/>
    <lineage>
        <taxon>Bacteria</taxon>
        <taxon>Pseudomonadati</taxon>
        <taxon>Pseudomonadota</taxon>
        <taxon>Gammaproteobacteria</taxon>
        <taxon>Aeromonadales</taxon>
        <taxon>Aeromonadaceae</taxon>
        <taxon>Aeromonas</taxon>
    </lineage>
</organism>
<dbReference type="PIRSF" id="PIRSF016624">
    <property type="entry name" value="Mu_prophg_I"/>
    <property type="match status" value="1"/>
</dbReference>